<name>A0A1M5WH90_9FIRM</name>
<proteinExistence type="predicted"/>
<dbReference type="Proteomes" id="UP000183954">
    <property type="component" value="Unassembled WGS sequence"/>
</dbReference>
<dbReference type="OrthoDB" id="2988606at2"/>
<accession>A0A1M5WH90</accession>
<evidence type="ECO:0008006" key="3">
    <source>
        <dbReference type="Google" id="ProtNLM"/>
    </source>
</evidence>
<dbReference type="EMBL" id="FQXJ01000005">
    <property type="protein sequence ID" value="SHH86603.1"/>
    <property type="molecule type" value="Genomic_DNA"/>
</dbReference>
<dbReference type="InterPro" id="IPR021508">
    <property type="entry name" value="Gp17-like"/>
</dbReference>
<gene>
    <name evidence="1" type="ORF">SAMN02746098_01608</name>
</gene>
<reference evidence="2" key="1">
    <citation type="submission" date="2016-11" db="EMBL/GenBank/DDBJ databases">
        <authorList>
            <person name="Varghese N."/>
            <person name="Submissions S."/>
        </authorList>
    </citation>
    <scope>NUCLEOTIDE SEQUENCE [LARGE SCALE GENOMIC DNA]</scope>
    <source>
        <strain evidence="2">DSM 15449</strain>
    </source>
</reference>
<keyword evidence="2" id="KW-1185">Reference proteome</keyword>
<evidence type="ECO:0000313" key="2">
    <source>
        <dbReference type="Proteomes" id="UP000183954"/>
    </source>
</evidence>
<sequence length="127" mass="14373">MTFEEELYSYLSSHNGTIALVGDRIYPGNAPQQVTKPYCTFLKIYSDREYSHSGYSGLEHIDLQISCFSETYLQSIQIAKQVTLAIEAWTTANNNVQSALQQGTKDLYADQVELYHCAVEFSISHSF</sequence>
<dbReference type="AlphaFoldDB" id="A0A1M5WH90"/>
<protein>
    <recommendedName>
        <fullName evidence="3">DUF3168 domain-containing protein</fullName>
    </recommendedName>
</protein>
<evidence type="ECO:0000313" key="1">
    <source>
        <dbReference type="EMBL" id="SHH86603.1"/>
    </source>
</evidence>
<dbReference type="Pfam" id="PF11367">
    <property type="entry name" value="Tail_completion_gp17"/>
    <property type="match status" value="1"/>
</dbReference>
<organism evidence="1 2">
    <name type="scientific">Desulfosporosinus lacus DSM 15449</name>
    <dbReference type="NCBI Taxonomy" id="1121420"/>
    <lineage>
        <taxon>Bacteria</taxon>
        <taxon>Bacillati</taxon>
        <taxon>Bacillota</taxon>
        <taxon>Clostridia</taxon>
        <taxon>Eubacteriales</taxon>
        <taxon>Desulfitobacteriaceae</taxon>
        <taxon>Desulfosporosinus</taxon>
    </lineage>
</organism>
<dbReference type="RefSeq" id="WP_073029204.1">
    <property type="nucleotide sequence ID" value="NZ_FQXJ01000005.1"/>
</dbReference>
<dbReference type="STRING" id="1121420.SAMN02746098_01608"/>